<dbReference type="EMBL" id="AM747720">
    <property type="protein sequence ID" value="CAR52876.1"/>
    <property type="molecule type" value="Genomic_DNA"/>
</dbReference>
<accession>B4E7R6</accession>
<organism evidence="1 2">
    <name type="scientific">Burkholderia cenocepacia (strain ATCC BAA-245 / DSM 16553 / LMG 16656 / NCTC 13227 / J2315 / CF5610)</name>
    <name type="common">Burkholderia cepacia (strain J2315)</name>
    <dbReference type="NCBI Taxonomy" id="216591"/>
    <lineage>
        <taxon>Bacteria</taxon>
        <taxon>Pseudomonadati</taxon>
        <taxon>Pseudomonadota</taxon>
        <taxon>Betaproteobacteria</taxon>
        <taxon>Burkholderiales</taxon>
        <taxon>Burkholderiaceae</taxon>
        <taxon>Burkholderia</taxon>
        <taxon>Burkholderia cepacia complex</taxon>
    </lineage>
</organism>
<keyword evidence="2" id="KW-1185">Reference proteome</keyword>
<dbReference type="Proteomes" id="UP000001035">
    <property type="component" value="Chromosome 1"/>
</dbReference>
<evidence type="ECO:0000313" key="2">
    <source>
        <dbReference type="Proteomes" id="UP000001035"/>
    </source>
</evidence>
<name>B4E7R6_BURCJ</name>
<dbReference type="HOGENOM" id="CLU_094486_0_0_4"/>
<gene>
    <name evidence="1" type="ORF">BCAL2569</name>
</gene>
<evidence type="ECO:0000313" key="1">
    <source>
        <dbReference type="EMBL" id="CAR52876.1"/>
    </source>
</evidence>
<protein>
    <submittedName>
        <fullName evidence="1">Uncharacterized protein</fullName>
    </submittedName>
</protein>
<dbReference type="KEGG" id="bcj:BCAL2569"/>
<dbReference type="AlphaFoldDB" id="B4E7R6"/>
<reference evidence="1 2" key="1">
    <citation type="journal article" date="2009" name="J. Bacteriol.">
        <title>The genome of Burkholderia cenocepacia J2315, an epidemic pathogen of cystic fibrosis patients.</title>
        <authorList>
            <person name="Holden M.T."/>
            <person name="Seth-Smith H.M."/>
            <person name="Crossman L.C."/>
            <person name="Sebaihia M."/>
            <person name="Bentley S.D."/>
            <person name="Cerdeno-Tarraga A.M."/>
            <person name="Thomson N.R."/>
            <person name="Bason N."/>
            <person name="Quail M.A."/>
            <person name="Sharp S."/>
            <person name="Cherevach I."/>
            <person name="Churcher C."/>
            <person name="Goodhead I."/>
            <person name="Hauser H."/>
            <person name="Holroyd N."/>
            <person name="Mungall K."/>
            <person name="Scott P."/>
            <person name="Walker D."/>
            <person name="White B."/>
            <person name="Rose H."/>
            <person name="Iversen P."/>
            <person name="Mil-Homens D."/>
            <person name="Rocha E.P."/>
            <person name="Fialho A.M."/>
            <person name="Baldwin A."/>
            <person name="Dowson C."/>
            <person name="Barrell B.G."/>
            <person name="Govan J.R."/>
            <person name="Vandamme P."/>
            <person name="Hart C.A."/>
            <person name="Mahenthiralingam E."/>
            <person name="Parkhill J."/>
        </authorList>
    </citation>
    <scope>NUCLEOTIDE SEQUENCE [LARGE SCALE GENOMIC DNA]</scope>
    <source>
        <strain evidence="2">ATCC BAA-245 / DSM 16553 / LMG 16656 / NCTC 13227 / J2315 / CF5610</strain>
    </source>
</reference>
<sequence length="257" mass="28542">MRAARDRIVAGRDLCPRPRGAEMPLREFCPGFHGLRLREPPSCMGCMAYRCGPAYTCKDHSWTCPMQSKATREAHAGTVDALVSFMDDCRFCASGLTAATVSLALEYVYQPHPRFWRDFNIAFLVRALTLCVPDWRAAINRAGHASGGATRLLADVEEYVRVNAFDEANAEMLRALPVHMRPTDGATAFEWLSAQLARKGKMEELDFARRDGDVCGEGALDALHCIEEAAAGRHIERTGMLVAKVYREAVMKEHVAH</sequence>
<proteinExistence type="predicted"/>